<evidence type="ECO:0000259" key="1">
    <source>
        <dbReference type="Pfam" id="PF07045"/>
    </source>
</evidence>
<name>A0A933L216_9HYPH</name>
<organism evidence="2 3">
    <name type="scientific">Devosia nanyangense</name>
    <dbReference type="NCBI Taxonomy" id="1228055"/>
    <lineage>
        <taxon>Bacteria</taxon>
        <taxon>Pseudomonadati</taxon>
        <taxon>Pseudomonadota</taxon>
        <taxon>Alphaproteobacteria</taxon>
        <taxon>Hyphomicrobiales</taxon>
        <taxon>Devosiaceae</taxon>
        <taxon>Devosia</taxon>
    </lineage>
</organism>
<evidence type="ECO:0000313" key="2">
    <source>
        <dbReference type="EMBL" id="MBI4921600.1"/>
    </source>
</evidence>
<dbReference type="SUPFAM" id="SSF54909">
    <property type="entry name" value="Dimeric alpha+beta barrel"/>
    <property type="match status" value="1"/>
</dbReference>
<dbReference type="AlphaFoldDB" id="A0A933L216"/>
<dbReference type="InterPro" id="IPR011008">
    <property type="entry name" value="Dimeric_a/b-barrel"/>
</dbReference>
<dbReference type="InterPro" id="IPR010753">
    <property type="entry name" value="DUF1330"/>
</dbReference>
<sequence>MAGYLIFEIEVTDPVAWQRYREVAGPVMEAAGGSFVLASERIEALEGGWLPPSISVVRFESFEAARQFYHSPEYRAVLDLRLAASRGRGILVDSRI</sequence>
<feature type="domain" description="DUF1330" evidence="1">
    <location>
        <begin position="3"/>
        <end position="93"/>
    </location>
</feature>
<dbReference type="PANTHER" id="PTHR41521">
    <property type="match status" value="1"/>
</dbReference>
<comment type="caution">
    <text evidence="2">The sequence shown here is derived from an EMBL/GenBank/DDBJ whole genome shotgun (WGS) entry which is preliminary data.</text>
</comment>
<gene>
    <name evidence="2" type="ORF">HY834_07605</name>
</gene>
<dbReference type="Gene3D" id="3.30.70.100">
    <property type="match status" value="1"/>
</dbReference>
<proteinExistence type="predicted"/>
<reference evidence="2" key="1">
    <citation type="submission" date="2020-07" db="EMBL/GenBank/DDBJ databases">
        <title>Huge and variable diversity of episymbiotic CPR bacteria and DPANN archaea in groundwater ecosystems.</title>
        <authorList>
            <person name="He C.Y."/>
            <person name="Keren R."/>
            <person name="Whittaker M."/>
            <person name="Farag I.F."/>
            <person name="Doudna J."/>
            <person name="Cate J.H.D."/>
            <person name="Banfield J.F."/>
        </authorList>
    </citation>
    <scope>NUCLEOTIDE SEQUENCE</scope>
    <source>
        <strain evidence="2">NC_groundwater_1586_Pr3_B-0.1um_66_15</strain>
    </source>
</reference>
<protein>
    <submittedName>
        <fullName evidence="2">DUF1330 domain-containing protein</fullName>
    </submittedName>
</protein>
<accession>A0A933L216</accession>
<dbReference type="PANTHER" id="PTHR41521:SF4">
    <property type="entry name" value="BLR0684 PROTEIN"/>
    <property type="match status" value="1"/>
</dbReference>
<dbReference type="Pfam" id="PF07045">
    <property type="entry name" value="DUF1330"/>
    <property type="match status" value="1"/>
</dbReference>
<dbReference type="Proteomes" id="UP000782610">
    <property type="component" value="Unassembled WGS sequence"/>
</dbReference>
<evidence type="ECO:0000313" key="3">
    <source>
        <dbReference type="Proteomes" id="UP000782610"/>
    </source>
</evidence>
<dbReference type="EMBL" id="JACRAF010000022">
    <property type="protein sequence ID" value="MBI4921600.1"/>
    <property type="molecule type" value="Genomic_DNA"/>
</dbReference>